<evidence type="ECO:0008006" key="3">
    <source>
        <dbReference type="Google" id="ProtNLM"/>
    </source>
</evidence>
<name>A0AAU8PI60_TREPG</name>
<dbReference type="Proteomes" id="UP000008192">
    <property type="component" value="Chromosome"/>
</dbReference>
<evidence type="ECO:0000313" key="2">
    <source>
        <dbReference type="Proteomes" id="UP000008192"/>
    </source>
</evidence>
<evidence type="ECO:0000313" key="1">
    <source>
        <dbReference type="EMBL" id="AEZ59255.1"/>
    </source>
</evidence>
<accession>A0AAU8PI60</accession>
<sequence length="76" mass="8876">MLISFRKASFSHRIFTVSFLLINLISIKNVVVSHNSNCEYLDKCLCLENYQTKTAHKLVKKVYFFSKKRGIFVSKV</sequence>
<gene>
    <name evidence="1" type="ordered locus">TPEGAU_0001a</name>
</gene>
<organism evidence="1 2">
    <name type="scientific">Treponema pallidum subsp. pertenue (strain Gauthier)</name>
    <dbReference type="NCBI Taxonomy" id="491080"/>
    <lineage>
        <taxon>Bacteria</taxon>
        <taxon>Pseudomonadati</taxon>
        <taxon>Spirochaetota</taxon>
        <taxon>Spirochaetia</taxon>
        <taxon>Spirochaetales</taxon>
        <taxon>Treponemataceae</taxon>
        <taxon>Treponema</taxon>
    </lineage>
</organism>
<protein>
    <recommendedName>
        <fullName evidence="3">Secreted protein</fullName>
    </recommendedName>
</protein>
<reference evidence="2" key="1">
    <citation type="journal article" date="2012" name="PLoS Negl. Trop. Dis.">
        <title>Whole genome sequences of three Treponema pallidum ssp. pertenue strains: yaws and syphilis treponemes differ in less than 0.2% of the genome sequence.</title>
        <authorList>
            <person name="Cejkova D."/>
            <person name="Zobanikova M."/>
            <person name="Chen L."/>
            <person name="Pospisilova P."/>
            <person name="Strouhal M."/>
            <person name="Qin X."/>
            <person name="Mikalova L."/>
            <person name="Norris S.J."/>
            <person name="Muzny D.M."/>
            <person name="Gibbs R.A."/>
            <person name="Fulton L.L."/>
            <person name="Sodergren E."/>
            <person name="Weinstock G.M."/>
            <person name="Smajs D."/>
        </authorList>
    </citation>
    <scope>NUCLEOTIDE SEQUENCE [LARGE SCALE GENOMIC DNA]</scope>
    <source>
        <strain evidence="2">Gauthier</strain>
    </source>
</reference>
<proteinExistence type="predicted"/>
<dbReference type="AlphaFoldDB" id="A0AAU8PI60"/>
<dbReference type="EMBL" id="CP002376">
    <property type="protein sequence ID" value="AEZ59255.1"/>
    <property type="molecule type" value="Genomic_DNA"/>
</dbReference>
<dbReference type="KEGG" id="tpg:TPEGAU_0001a"/>